<dbReference type="Pfam" id="PF04364">
    <property type="entry name" value="DNA_pol3_chi"/>
    <property type="match status" value="1"/>
</dbReference>
<dbReference type="PANTHER" id="PTHR38767:SF1">
    <property type="entry name" value="DNA POLYMERASE III SUBUNIT CHI"/>
    <property type="match status" value="1"/>
</dbReference>
<sequence>MTRIDFHILSCTGFNEAAHYVCRLTEKAWAAGHSVLIYCDEDWLQGLDEHLWSFRPDAFVPHHPLSDGETRVNLTCSEDCGGHHDVLISLAHQQPPHFSRFNRLIEVVFEAPELKAAKRAHYRFYQERGYPLQNQRV</sequence>
<proteinExistence type="predicted"/>
<dbReference type="AlphaFoldDB" id="A0A4Z0WEQ8"/>
<dbReference type="Gene3D" id="3.40.50.10110">
    <property type="entry name" value="DNA polymerase III subunit chi"/>
    <property type="match status" value="1"/>
</dbReference>
<organism evidence="1 2">
    <name type="scientific">Natronospirillum operosum</name>
    <dbReference type="NCBI Taxonomy" id="2759953"/>
    <lineage>
        <taxon>Bacteria</taxon>
        <taxon>Pseudomonadati</taxon>
        <taxon>Pseudomonadota</taxon>
        <taxon>Gammaproteobacteria</taxon>
        <taxon>Oceanospirillales</taxon>
        <taxon>Natronospirillaceae</taxon>
        <taxon>Natronospirillum</taxon>
    </lineage>
</organism>
<dbReference type="PANTHER" id="PTHR38767">
    <property type="entry name" value="DNA POLYMERASE III SUBUNIT CHI"/>
    <property type="match status" value="1"/>
</dbReference>
<reference evidence="1 2" key="1">
    <citation type="submission" date="2019-04" db="EMBL/GenBank/DDBJ databases">
        <title>Natronospirillum operosus gen. nov., sp. nov., a haloalkaliphilic satellite isolated from decaying biomass of laboratory culture of cyanobacterium Geitlerinema sp. and proposal of Natronospirillaceae fam. nov. and Saccharospirillaceae fam. nov.</title>
        <authorList>
            <person name="Kevbrin V."/>
            <person name="Boltyanskaya Y."/>
            <person name="Koziaeva V."/>
            <person name="Grouzdev D.S."/>
            <person name="Park M."/>
            <person name="Cho J."/>
        </authorList>
    </citation>
    <scope>NUCLEOTIDE SEQUENCE [LARGE SCALE GENOMIC DNA]</scope>
    <source>
        <strain evidence="1 2">G-116</strain>
    </source>
</reference>
<dbReference type="OrthoDB" id="5297568at2"/>
<evidence type="ECO:0000313" key="1">
    <source>
        <dbReference type="EMBL" id="TGG95108.1"/>
    </source>
</evidence>
<evidence type="ECO:0000313" key="2">
    <source>
        <dbReference type="Proteomes" id="UP000297475"/>
    </source>
</evidence>
<dbReference type="RefSeq" id="WP_135480501.1">
    <property type="nucleotide sequence ID" value="NZ_SRMF01000001.1"/>
</dbReference>
<dbReference type="GO" id="GO:0032298">
    <property type="term" value="P:positive regulation of DNA-templated DNA replication initiation"/>
    <property type="evidence" value="ECO:0007669"/>
    <property type="project" value="TreeGrafter"/>
</dbReference>
<gene>
    <name evidence="1" type="ORF">E4656_01380</name>
</gene>
<name>A0A4Z0WEQ8_9GAMM</name>
<dbReference type="InterPro" id="IPR007459">
    <property type="entry name" value="DNA_pol3_chi"/>
</dbReference>
<dbReference type="SUPFAM" id="SSF102400">
    <property type="entry name" value="DNA polymerase III chi subunit"/>
    <property type="match status" value="1"/>
</dbReference>
<dbReference type="Proteomes" id="UP000297475">
    <property type="component" value="Unassembled WGS sequence"/>
</dbReference>
<dbReference type="GO" id="GO:0006260">
    <property type="term" value="P:DNA replication"/>
    <property type="evidence" value="ECO:0007669"/>
    <property type="project" value="InterPro"/>
</dbReference>
<dbReference type="InterPro" id="IPR036768">
    <property type="entry name" value="PolIII_chi_sf"/>
</dbReference>
<dbReference type="EMBL" id="SRMF01000001">
    <property type="protein sequence ID" value="TGG95108.1"/>
    <property type="molecule type" value="Genomic_DNA"/>
</dbReference>
<keyword evidence="2" id="KW-1185">Reference proteome</keyword>
<protein>
    <submittedName>
        <fullName evidence="1">DNA polymerase III subunit chi</fullName>
    </submittedName>
</protein>
<comment type="caution">
    <text evidence="1">The sequence shown here is derived from an EMBL/GenBank/DDBJ whole genome shotgun (WGS) entry which is preliminary data.</text>
</comment>
<dbReference type="GO" id="GO:0003677">
    <property type="term" value="F:DNA binding"/>
    <property type="evidence" value="ECO:0007669"/>
    <property type="project" value="InterPro"/>
</dbReference>
<accession>A0A4Z0WEQ8</accession>
<dbReference type="GO" id="GO:0003887">
    <property type="term" value="F:DNA-directed DNA polymerase activity"/>
    <property type="evidence" value="ECO:0007669"/>
    <property type="project" value="InterPro"/>
</dbReference>